<evidence type="ECO:0000256" key="1">
    <source>
        <dbReference type="SAM" id="MobiDB-lite"/>
    </source>
</evidence>
<sequence>MGAAVRAIRRPVPWPAYASSGGGAGGGGGFLTRVVAPYRFLRGLPRPLAARLRRPRPPRRRRRARPVRRRGSRQLPTRRPRLPSTADAPRYERSRGRPG</sequence>
<dbReference type="AlphaFoldDB" id="A0AAV5DV53"/>
<comment type="caution">
    <text evidence="2">The sequence shown here is derived from an EMBL/GenBank/DDBJ whole genome shotgun (WGS) entry which is preliminary data.</text>
</comment>
<accession>A0AAV5DV53</accession>
<feature type="compositionally biased region" description="Basic and acidic residues" evidence="1">
    <location>
        <begin position="89"/>
        <end position="99"/>
    </location>
</feature>
<gene>
    <name evidence="2" type="primary">gb00882</name>
    <name evidence="2" type="ORF">PR202_gb00882</name>
</gene>
<evidence type="ECO:0000313" key="3">
    <source>
        <dbReference type="Proteomes" id="UP001054889"/>
    </source>
</evidence>
<feature type="region of interest" description="Disordered" evidence="1">
    <location>
        <begin position="49"/>
        <end position="99"/>
    </location>
</feature>
<evidence type="ECO:0000313" key="2">
    <source>
        <dbReference type="EMBL" id="GJN14100.1"/>
    </source>
</evidence>
<name>A0AAV5DV53_ELECO</name>
<keyword evidence="3" id="KW-1185">Reference proteome</keyword>
<feature type="region of interest" description="Disordered" evidence="1">
    <location>
        <begin position="1"/>
        <end position="29"/>
    </location>
</feature>
<dbReference type="Proteomes" id="UP001054889">
    <property type="component" value="Unassembled WGS sequence"/>
</dbReference>
<protein>
    <submittedName>
        <fullName evidence="2">Uncharacterized protein</fullName>
    </submittedName>
</protein>
<organism evidence="2 3">
    <name type="scientific">Eleusine coracana subsp. coracana</name>
    <dbReference type="NCBI Taxonomy" id="191504"/>
    <lineage>
        <taxon>Eukaryota</taxon>
        <taxon>Viridiplantae</taxon>
        <taxon>Streptophyta</taxon>
        <taxon>Embryophyta</taxon>
        <taxon>Tracheophyta</taxon>
        <taxon>Spermatophyta</taxon>
        <taxon>Magnoliopsida</taxon>
        <taxon>Liliopsida</taxon>
        <taxon>Poales</taxon>
        <taxon>Poaceae</taxon>
        <taxon>PACMAD clade</taxon>
        <taxon>Chloridoideae</taxon>
        <taxon>Cynodonteae</taxon>
        <taxon>Eleusininae</taxon>
        <taxon>Eleusine</taxon>
    </lineage>
</organism>
<feature type="compositionally biased region" description="Basic residues" evidence="1">
    <location>
        <begin position="51"/>
        <end position="81"/>
    </location>
</feature>
<proteinExistence type="predicted"/>
<feature type="compositionally biased region" description="Gly residues" evidence="1">
    <location>
        <begin position="20"/>
        <end position="29"/>
    </location>
</feature>
<dbReference type="EMBL" id="BQKI01000071">
    <property type="protein sequence ID" value="GJN14100.1"/>
    <property type="molecule type" value="Genomic_DNA"/>
</dbReference>
<reference evidence="2" key="1">
    <citation type="journal article" date="2018" name="DNA Res.">
        <title>Multiple hybrid de novo genome assembly of finger millet, an orphan allotetraploid crop.</title>
        <authorList>
            <person name="Hatakeyama M."/>
            <person name="Aluri S."/>
            <person name="Balachadran M.T."/>
            <person name="Sivarajan S.R."/>
            <person name="Patrignani A."/>
            <person name="Gruter S."/>
            <person name="Poveda L."/>
            <person name="Shimizu-Inatsugi R."/>
            <person name="Baeten J."/>
            <person name="Francoijs K.J."/>
            <person name="Nataraja K.N."/>
            <person name="Reddy Y.A.N."/>
            <person name="Phadnis S."/>
            <person name="Ravikumar R.L."/>
            <person name="Schlapbach R."/>
            <person name="Sreeman S.M."/>
            <person name="Shimizu K.K."/>
        </authorList>
    </citation>
    <scope>NUCLEOTIDE SEQUENCE</scope>
</reference>
<reference evidence="2" key="2">
    <citation type="submission" date="2021-12" db="EMBL/GenBank/DDBJ databases">
        <title>Resequencing data analysis of finger millet.</title>
        <authorList>
            <person name="Hatakeyama M."/>
            <person name="Aluri S."/>
            <person name="Balachadran M.T."/>
            <person name="Sivarajan S.R."/>
            <person name="Poveda L."/>
            <person name="Shimizu-Inatsugi R."/>
            <person name="Schlapbach R."/>
            <person name="Sreeman S.M."/>
            <person name="Shimizu K.K."/>
        </authorList>
    </citation>
    <scope>NUCLEOTIDE SEQUENCE</scope>
</reference>